<reference evidence="2" key="1">
    <citation type="submission" date="2014-09" db="EMBL/GenBank/DDBJ databases">
        <authorList>
            <person name="Magalhaes I.L.F."/>
            <person name="Oliveira U."/>
            <person name="Santos F.R."/>
            <person name="Vidigal T.H.D.A."/>
            <person name="Brescovit A.D."/>
            <person name="Santos A.J."/>
        </authorList>
    </citation>
    <scope>NUCLEOTIDE SEQUENCE</scope>
    <source>
        <tissue evidence="2">Shoot tissue taken approximately 20 cm above the soil surface</tissue>
    </source>
</reference>
<name>A0A0A9H1A8_ARUDO</name>
<proteinExistence type="predicted"/>
<evidence type="ECO:0000313" key="2">
    <source>
        <dbReference type="EMBL" id="JAE31030.1"/>
    </source>
</evidence>
<protein>
    <submittedName>
        <fullName evidence="2">Uncharacterized protein</fullName>
    </submittedName>
</protein>
<reference evidence="2" key="2">
    <citation type="journal article" date="2015" name="Data Brief">
        <title>Shoot transcriptome of the giant reed, Arundo donax.</title>
        <authorList>
            <person name="Barrero R.A."/>
            <person name="Guerrero F.D."/>
            <person name="Moolhuijzen P."/>
            <person name="Goolsby J.A."/>
            <person name="Tidwell J."/>
            <person name="Bellgard S.E."/>
            <person name="Bellgard M.I."/>
        </authorList>
    </citation>
    <scope>NUCLEOTIDE SEQUENCE</scope>
    <source>
        <tissue evidence="2">Shoot tissue taken approximately 20 cm above the soil surface</tissue>
    </source>
</reference>
<sequence length="104" mass="11288">MLGKYCSQPHVFASVQYNMTIRDSMESVMNNSLHAMKLLSLNLYFFSVGGTIPATAQLASSSYHAAMSSPSFARSASRATMPSPSFAPSAPHDDMHKRRSSSPL</sequence>
<feature type="region of interest" description="Disordered" evidence="1">
    <location>
        <begin position="74"/>
        <end position="104"/>
    </location>
</feature>
<dbReference type="EMBL" id="GBRH01166866">
    <property type="protein sequence ID" value="JAE31030.1"/>
    <property type="molecule type" value="Transcribed_RNA"/>
</dbReference>
<evidence type="ECO:0000256" key="1">
    <source>
        <dbReference type="SAM" id="MobiDB-lite"/>
    </source>
</evidence>
<organism evidence="2">
    <name type="scientific">Arundo donax</name>
    <name type="common">Giant reed</name>
    <name type="synonym">Donax arundinaceus</name>
    <dbReference type="NCBI Taxonomy" id="35708"/>
    <lineage>
        <taxon>Eukaryota</taxon>
        <taxon>Viridiplantae</taxon>
        <taxon>Streptophyta</taxon>
        <taxon>Embryophyta</taxon>
        <taxon>Tracheophyta</taxon>
        <taxon>Spermatophyta</taxon>
        <taxon>Magnoliopsida</taxon>
        <taxon>Liliopsida</taxon>
        <taxon>Poales</taxon>
        <taxon>Poaceae</taxon>
        <taxon>PACMAD clade</taxon>
        <taxon>Arundinoideae</taxon>
        <taxon>Arundineae</taxon>
        <taxon>Arundo</taxon>
    </lineage>
</organism>
<accession>A0A0A9H1A8</accession>
<dbReference type="AlphaFoldDB" id="A0A0A9H1A8"/>